<gene>
    <name evidence="13" type="ORF">XELAEV_18045008mg</name>
</gene>
<dbReference type="FunFam" id="3.30.160.60:FF:000065">
    <property type="entry name" value="B-cell CLL/lymphoma 6, member B"/>
    <property type="match status" value="1"/>
</dbReference>
<dbReference type="SMART" id="SM00355">
    <property type="entry name" value="ZnF_C2H2"/>
    <property type="match status" value="6"/>
</dbReference>
<name>A0A974BZM5_XENLA</name>
<dbReference type="FunFam" id="3.30.160.60:FF:001289">
    <property type="entry name" value="Zinc finger protein 574"/>
    <property type="match status" value="1"/>
</dbReference>
<dbReference type="PROSITE" id="PS00028">
    <property type="entry name" value="ZINC_FINGER_C2H2_1"/>
    <property type="match status" value="6"/>
</dbReference>
<dbReference type="OMA" id="DICEAWK"/>
<dbReference type="Gene3D" id="3.30.160.60">
    <property type="entry name" value="Classic Zinc Finger"/>
    <property type="match status" value="6"/>
</dbReference>
<keyword evidence="5 10" id="KW-0863">Zinc-finger</keyword>
<comment type="subcellular location">
    <subcellularLocation>
        <location evidence="1">Nucleus</location>
    </subcellularLocation>
</comment>
<evidence type="ECO:0000256" key="5">
    <source>
        <dbReference type="ARBA" id="ARBA00022771"/>
    </source>
</evidence>
<evidence type="ECO:0000256" key="8">
    <source>
        <dbReference type="ARBA" id="ARBA00023163"/>
    </source>
</evidence>
<feature type="region of interest" description="Disordered" evidence="11">
    <location>
        <begin position="266"/>
        <end position="288"/>
    </location>
</feature>
<evidence type="ECO:0000256" key="2">
    <source>
        <dbReference type="ARBA" id="ARBA00006991"/>
    </source>
</evidence>
<sequence>MNMDGWKKTPCVKDSAEVLLIDGTGVTTNEKGDDSHSVCEIPTKCGDLRSNTLADKIDGNDTCSSKKEEQFKCTVCGKLFHWPSHLRHHMQSHTNERPYKCSVCHKGFKDGHKLNRHQQMHPEFKQDFAYRKVYKCYICDKPFKFQSDLDKHTLIHSEEKPFKCPICSVGFRRLDHLKRHNFVHTSDRPFKCSICGRGFVEATEVLKHERIHSGDKPYKCKFCDKSFYHPRSLKEHSAVKHALAGEEMKKIYSDDVLCKLPTTKEKAEQYPEDNRTEQVDLECHPSESGPHEIVVYLSDDD</sequence>
<evidence type="ECO:0000256" key="6">
    <source>
        <dbReference type="ARBA" id="ARBA00022833"/>
    </source>
</evidence>
<protein>
    <recommendedName>
        <fullName evidence="12">C2H2-type domain-containing protein</fullName>
    </recommendedName>
</protein>
<feature type="domain" description="C2H2-type" evidence="12">
    <location>
        <begin position="71"/>
        <end position="98"/>
    </location>
</feature>
<feature type="domain" description="C2H2-type" evidence="12">
    <location>
        <begin position="190"/>
        <end position="217"/>
    </location>
</feature>
<dbReference type="Proteomes" id="UP000694892">
    <property type="component" value="Chromosome 9_10L"/>
</dbReference>
<dbReference type="InterPro" id="IPR050888">
    <property type="entry name" value="ZnF_C2H2-type_TF"/>
</dbReference>
<keyword evidence="4" id="KW-0677">Repeat</keyword>
<evidence type="ECO:0000256" key="1">
    <source>
        <dbReference type="ARBA" id="ARBA00004123"/>
    </source>
</evidence>
<keyword evidence="3" id="KW-0479">Metal-binding</keyword>
<evidence type="ECO:0000256" key="7">
    <source>
        <dbReference type="ARBA" id="ARBA00023015"/>
    </source>
</evidence>
<keyword evidence="9" id="KW-0539">Nucleus</keyword>
<evidence type="ECO:0000256" key="3">
    <source>
        <dbReference type="ARBA" id="ARBA00022723"/>
    </source>
</evidence>
<dbReference type="GO" id="GO:0006357">
    <property type="term" value="P:regulation of transcription by RNA polymerase II"/>
    <property type="evidence" value="ECO:0007669"/>
    <property type="project" value="UniProtKB-ARBA"/>
</dbReference>
<evidence type="ECO:0000313" key="13">
    <source>
        <dbReference type="EMBL" id="OCT63913.1"/>
    </source>
</evidence>
<dbReference type="EMBL" id="CM004482">
    <property type="protein sequence ID" value="OCT63913.1"/>
    <property type="molecule type" value="Genomic_DNA"/>
</dbReference>
<feature type="domain" description="C2H2-type" evidence="12">
    <location>
        <begin position="99"/>
        <end position="126"/>
    </location>
</feature>
<dbReference type="Pfam" id="PF00096">
    <property type="entry name" value="zf-C2H2"/>
    <property type="match status" value="5"/>
</dbReference>
<dbReference type="InterPro" id="IPR013087">
    <property type="entry name" value="Znf_C2H2_type"/>
</dbReference>
<keyword evidence="8" id="KW-0804">Transcription</keyword>
<feature type="domain" description="C2H2-type" evidence="12">
    <location>
        <begin position="134"/>
        <end position="161"/>
    </location>
</feature>
<comment type="similarity">
    <text evidence="2">Belongs to the krueppel C2H2-type zinc-finger protein family.</text>
</comment>
<evidence type="ECO:0000256" key="4">
    <source>
        <dbReference type="ARBA" id="ARBA00022737"/>
    </source>
</evidence>
<evidence type="ECO:0000256" key="10">
    <source>
        <dbReference type="PROSITE-ProRule" id="PRU00042"/>
    </source>
</evidence>
<dbReference type="PROSITE" id="PS50157">
    <property type="entry name" value="ZINC_FINGER_C2H2_2"/>
    <property type="match status" value="6"/>
</dbReference>
<dbReference type="SUPFAM" id="SSF57667">
    <property type="entry name" value="beta-beta-alpha zinc fingers"/>
    <property type="match status" value="3"/>
</dbReference>
<organism evidence="13 14">
    <name type="scientific">Xenopus laevis</name>
    <name type="common">African clawed frog</name>
    <dbReference type="NCBI Taxonomy" id="8355"/>
    <lineage>
        <taxon>Eukaryota</taxon>
        <taxon>Metazoa</taxon>
        <taxon>Chordata</taxon>
        <taxon>Craniata</taxon>
        <taxon>Vertebrata</taxon>
        <taxon>Euteleostomi</taxon>
        <taxon>Amphibia</taxon>
        <taxon>Batrachia</taxon>
        <taxon>Anura</taxon>
        <taxon>Pipoidea</taxon>
        <taxon>Pipidae</taxon>
        <taxon>Xenopodinae</taxon>
        <taxon>Xenopus</taxon>
        <taxon>Xenopus</taxon>
    </lineage>
</organism>
<dbReference type="PANTHER" id="PTHR24406">
    <property type="entry name" value="TRANSCRIPTIONAL REPRESSOR CTCFL-RELATED"/>
    <property type="match status" value="1"/>
</dbReference>
<dbReference type="GO" id="GO:0008270">
    <property type="term" value="F:zinc ion binding"/>
    <property type="evidence" value="ECO:0007669"/>
    <property type="project" value="UniProtKB-KW"/>
</dbReference>
<evidence type="ECO:0000256" key="11">
    <source>
        <dbReference type="SAM" id="MobiDB-lite"/>
    </source>
</evidence>
<proteinExistence type="inferred from homology"/>
<feature type="domain" description="C2H2-type" evidence="12">
    <location>
        <begin position="218"/>
        <end position="242"/>
    </location>
</feature>
<feature type="compositionally biased region" description="Basic and acidic residues" evidence="11">
    <location>
        <begin position="266"/>
        <end position="285"/>
    </location>
</feature>
<dbReference type="FunFam" id="3.30.160.60:FF:000193">
    <property type="entry name" value="Zinc finger protein 300"/>
    <property type="match status" value="1"/>
</dbReference>
<dbReference type="FunFam" id="3.30.160.60:FF:000870">
    <property type="entry name" value="zinc finger protein 197 isoform X1"/>
    <property type="match status" value="1"/>
</dbReference>
<evidence type="ECO:0000259" key="12">
    <source>
        <dbReference type="PROSITE" id="PS50157"/>
    </source>
</evidence>
<dbReference type="InterPro" id="IPR036236">
    <property type="entry name" value="Znf_C2H2_sf"/>
</dbReference>
<evidence type="ECO:0000256" key="9">
    <source>
        <dbReference type="ARBA" id="ARBA00023242"/>
    </source>
</evidence>
<keyword evidence="6" id="KW-0862">Zinc</keyword>
<feature type="domain" description="C2H2-type" evidence="12">
    <location>
        <begin position="162"/>
        <end position="189"/>
    </location>
</feature>
<reference evidence="14" key="1">
    <citation type="journal article" date="2016" name="Nature">
        <title>Genome evolution in the allotetraploid frog Xenopus laevis.</title>
        <authorList>
            <person name="Session A.M."/>
            <person name="Uno Y."/>
            <person name="Kwon T."/>
            <person name="Chapman J.A."/>
            <person name="Toyoda A."/>
            <person name="Takahashi S."/>
            <person name="Fukui A."/>
            <person name="Hikosaka A."/>
            <person name="Suzuki A."/>
            <person name="Kondo M."/>
            <person name="van Heeringen S.J."/>
            <person name="Quigley I."/>
            <person name="Heinz S."/>
            <person name="Ogino H."/>
            <person name="Ochi H."/>
            <person name="Hellsten U."/>
            <person name="Lyons J.B."/>
            <person name="Simakov O."/>
            <person name="Putnam N."/>
            <person name="Stites J."/>
            <person name="Kuroki Y."/>
            <person name="Tanaka T."/>
            <person name="Michiue T."/>
            <person name="Watanabe M."/>
            <person name="Bogdanovic O."/>
            <person name="Lister R."/>
            <person name="Georgiou G."/>
            <person name="Paranjpe S.S."/>
            <person name="van Kruijsbergen I."/>
            <person name="Shu S."/>
            <person name="Carlson J."/>
            <person name="Kinoshita T."/>
            <person name="Ohta Y."/>
            <person name="Mawaribuchi S."/>
            <person name="Jenkins J."/>
            <person name="Grimwood J."/>
            <person name="Schmutz J."/>
            <person name="Mitros T."/>
            <person name="Mozaffari S.V."/>
            <person name="Suzuki Y."/>
            <person name="Haramoto Y."/>
            <person name="Yamamoto T.S."/>
            <person name="Takagi C."/>
            <person name="Heald R."/>
            <person name="Miller K."/>
            <person name="Haudenschild C."/>
            <person name="Kitzman J."/>
            <person name="Nakayama T."/>
            <person name="Izutsu Y."/>
            <person name="Robert J."/>
            <person name="Fortriede J."/>
            <person name="Burns K."/>
            <person name="Lotay V."/>
            <person name="Karimi K."/>
            <person name="Yasuoka Y."/>
            <person name="Dichmann D.S."/>
            <person name="Flajnik M.F."/>
            <person name="Houston D.W."/>
            <person name="Shendure J."/>
            <person name="DuPasquier L."/>
            <person name="Vize P.D."/>
            <person name="Zorn A.M."/>
            <person name="Ito M."/>
            <person name="Marcotte E.M."/>
            <person name="Wallingford J.B."/>
            <person name="Ito Y."/>
            <person name="Asashima M."/>
            <person name="Ueno N."/>
            <person name="Matsuda Y."/>
            <person name="Veenstra G.J."/>
            <person name="Fujiyama A."/>
            <person name="Harland R.M."/>
            <person name="Taira M."/>
            <person name="Rokhsar D.S."/>
        </authorList>
    </citation>
    <scope>NUCLEOTIDE SEQUENCE [LARGE SCALE GENOMIC DNA]</scope>
    <source>
        <strain evidence="14">J</strain>
    </source>
</reference>
<accession>A0A974BZM5</accession>
<evidence type="ECO:0000313" key="14">
    <source>
        <dbReference type="Proteomes" id="UP000694892"/>
    </source>
</evidence>
<dbReference type="AlphaFoldDB" id="A0A974BZM5"/>
<dbReference type="GO" id="GO:0005634">
    <property type="term" value="C:nucleus"/>
    <property type="evidence" value="ECO:0007669"/>
    <property type="project" value="UniProtKB-SubCell"/>
</dbReference>
<keyword evidence="7" id="KW-0805">Transcription regulation</keyword>